<keyword evidence="1" id="KW-0812">Transmembrane</keyword>
<evidence type="ECO:0000313" key="2">
    <source>
        <dbReference type="EMBL" id="QNM13949.1"/>
    </source>
</evidence>
<feature type="transmembrane region" description="Helical" evidence="1">
    <location>
        <begin position="34"/>
        <end position="58"/>
    </location>
</feature>
<evidence type="ECO:0000256" key="1">
    <source>
        <dbReference type="SAM" id="Phobius"/>
    </source>
</evidence>
<proteinExistence type="predicted"/>
<keyword evidence="3" id="KW-1185">Reference proteome</keyword>
<evidence type="ECO:0000313" key="3">
    <source>
        <dbReference type="Proteomes" id="UP000515856"/>
    </source>
</evidence>
<dbReference type="Proteomes" id="UP000515856">
    <property type="component" value="Chromosome"/>
</dbReference>
<accession>A0A7G9GT17</accession>
<organism evidence="2 3">
    <name type="scientific">[Eubacterium] hominis</name>
    <dbReference type="NCBI Taxonomy" id="2764325"/>
    <lineage>
        <taxon>Bacteria</taxon>
        <taxon>Bacillati</taxon>
        <taxon>Bacillota</taxon>
        <taxon>Erysipelotrichia</taxon>
        <taxon>Erysipelotrichales</taxon>
        <taxon>Erysipelotrichaceae</taxon>
        <taxon>Amedibacillus</taxon>
    </lineage>
</organism>
<reference evidence="2 3" key="1">
    <citation type="submission" date="2020-08" db="EMBL/GenBank/DDBJ databases">
        <authorList>
            <person name="Liu C."/>
            <person name="Sun Q."/>
        </authorList>
    </citation>
    <scope>NUCLEOTIDE SEQUENCE [LARGE SCALE GENOMIC DNA]</scope>
    <source>
        <strain evidence="2 3">NSJ-61</strain>
    </source>
</reference>
<gene>
    <name evidence="2" type="ORF">H9Q80_08425</name>
</gene>
<protein>
    <submittedName>
        <fullName evidence="2">Uncharacterized protein</fullName>
    </submittedName>
</protein>
<dbReference type="RefSeq" id="WP_117454909.1">
    <property type="nucleotide sequence ID" value="NZ_CP060636.1"/>
</dbReference>
<sequence>MEKRDFYFGLGFLTFVMELSLKSFVPYGGNDDKLFKICMIVSVAMMLYKIVPSIFEYIEHAKKMKKD</sequence>
<dbReference type="AlphaFoldDB" id="A0A7G9GT17"/>
<feature type="transmembrane region" description="Helical" evidence="1">
    <location>
        <begin position="7"/>
        <end position="28"/>
    </location>
</feature>
<name>A0A7G9GT17_9FIRM</name>
<keyword evidence="1" id="KW-0472">Membrane</keyword>
<dbReference type="EMBL" id="CP060636">
    <property type="protein sequence ID" value="QNM13949.1"/>
    <property type="molecule type" value="Genomic_DNA"/>
</dbReference>
<dbReference type="KEGG" id="ehn:H9Q80_08425"/>
<keyword evidence="1" id="KW-1133">Transmembrane helix</keyword>